<dbReference type="SMART" id="SM00220">
    <property type="entry name" value="S_TKc"/>
    <property type="match status" value="1"/>
</dbReference>
<dbReference type="KEGG" id="acan:ACA1_184230"/>
<feature type="domain" description="Protein kinase" evidence="6">
    <location>
        <begin position="4"/>
        <end position="259"/>
    </location>
</feature>
<reference evidence="7 8" key="1">
    <citation type="journal article" date="2013" name="Genome Biol.">
        <title>Genome of Acanthamoeba castellanii highlights extensive lateral gene transfer and early evolution of tyrosine kinase signaling.</title>
        <authorList>
            <person name="Clarke M."/>
            <person name="Lohan A.J."/>
            <person name="Liu B."/>
            <person name="Lagkouvardos I."/>
            <person name="Roy S."/>
            <person name="Zafar N."/>
            <person name="Bertelli C."/>
            <person name="Schilde C."/>
            <person name="Kianianmomeni A."/>
            <person name="Burglin T.R."/>
            <person name="Frech C."/>
            <person name="Turcotte B."/>
            <person name="Kopec K.O."/>
            <person name="Synnott J.M."/>
            <person name="Choo C."/>
            <person name="Paponov I."/>
            <person name="Finkler A."/>
            <person name="Soon Heng Tan C."/>
            <person name="Hutchins A.P."/>
            <person name="Weinmeier T."/>
            <person name="Rattei T."/>
            <person name="Chu J.S."/>
            <person name="Gimenez G."/>
            <person name="Irimia M."/>
            <person name="Rigden D.J."/>
            <person name="Fitzpatrick D.A."/>
            <person name="Lorenzo-Morales J."/>
            <person name="Bateman A."/>
            <person name="Chiu C.H."/>
            <person name="Tang P."/>
            <person name="Hegemann P."/>
            <person name="Fromm H."/>
            <person name="Raoult D."/>
            <person name="Greub G."/>
            <person name="Miranda-Saavedra D."/>
            <person name="Chen N."/>
            <person name="Nash P."/>
            <person name="Ginger M.L."/>
            <person name="Horn M."/>
            <person name="Schaap P."/>
            <person name="Caler L."/>
            <person name="Loftus B."/>
        </authorList>
    </citation>
    <scope>NUCLEOTIDE SEQUENCE [LARGE SCALE GENOMIC DNA]</scope>
    <source>
        <strain evidence="7 8">Neff</strain>
    </source>
</reference>
<evidence type="ECO:0000313" key="8">
    <source>
        <dbReference type="Proteomes" id="UP000011083"/>
    </source>
</evidence>
<dbReference type="GO" id="GO:0005524">
    <property type="term" value="F:ATP binding"/>
    <property type="evidence" value="ECO:0007669"/>
    <property type="project" value="UniProtKB-KW"/>
</dbReference>
<dbReference type="VEuPathDB" id="AmoebaDB:ACA1_184230"/>
<proteinExistence type="predicted"/>
<evidence type="ECO:0000256" key="5">
    <source>
        <dbReference type="ARBA" id="ARBA00022840"/>
    </source>
</evidence>
<dbReference type="PANTHER" id="PTHR24346:SF75">
    <property type="entry name" value="AURORA KINASE"/>
    <property type="match status" value="1"/>
</dbReference>
<dbReference type="GO" id="GO:0005737">
    <property type="term" value="C:cytoplasm"/>
    <property type="evidence" value="ECO:0007669"/>
    <property type="project" value="TreeGrafter"/>
</dbReference>
<keyword evidence="2" id="KW-0723">Serine/threonine-protein kinase</keyword>
<dbReference type="PANTHER" id="PTHR24346">
    <property type="entry name" value="MAP/MICROTUBULE AFFINITY-REGULATING KINASE"/>
    <property type="match status" value="1"/>
</dbReference>
<evidence type="ECO:0000256" key="1">
    <source>
        <dbReference type="ARBA" id="ARBA00012513"/>
    </source>
</evidence>
<dbReference type="GO" id="GO:0004674">
    <property type="term" value="F:protein serine/threonine kinase activity"/>
    <property type="evidence" value="ECO:0007669"/>
    <property type="project" value="UniProtKB-KW"/>
</dbReference>
<dbReference type="InterPro" id="IPR000719">
    <property type="entry name" value="Prot_kinase_dom"/>
</dbReference>
<dbReference type="Gene3D" id="1.10.510.10">
    <property type="entry name" value="Transferase(Phosphotransferase) domain 1"/>
    <property type="match status" value="1"/>
</dbReference>
<evidence type="ECO:0000313" key="7">
    <source>
        <dbReference type="EMBL" id="ELR21477.1"/>
    </source>
</evidence>
<dbReference type="PROSITE" id="PS50011">
    <property type="entry name" value="PROTEIN_KINASE_DOM"/>
    <property type="match status" value="1"/>
</dbReference>
<dbReference type="FunFam" id="1.10.510.10:FF:000571">
    <property type="entry name" value="Maternal embryonic leucine zipper kinase"/>
    <property type="match status" value="1"/>
</dbReference>
<keyword evidence="3" id="KW-0547">Nucleotide-binding</keyword>
<protein>
    <recommendedName>
        <fullName evidence="1">non-specific serine/threonine protein kinase</fullName>
        <ecNumber evidence="1">2.7.11.1</ecNumber>
    </recommendedName>
</protein>
<dbReference type="Pfam" id="PF00069">
    <property type="entry name" value="Pkinase"/>
    <property type="match status" value="1"/>
</dbReference>
<dbReference type="OrthoDB" id="504170at2759"/>
<dbReference type="EMBL" id="KB007904">
    <property type="protein sequence ID" value="ELR21477.1"/>
    <property type="molecule type" value="Genomic_DNA"/>
</dbReference>
<evidence type="ECO:0000259" key="6">
    <source>
        <dbReference type="PROSITE" id="PS50011"/>
    </source>
</evidence>
<dbReference type="EC" id="2.7.11.1" evidence="1"/>
<evidence type="ECO:0000256" key="4">
    <source>
        <dbReference type="ARBA" id="ARBA00022777"/>
    </source>
</evidence>
<dbReference type="GO" id="GO:0035556">
    <property type="term" value="P:intracellular signal transduction"/>
    <property type="evidence" value="ECO:0007669"/>
    <property type="project" value="TreeGrafter"/>
</dbReference>
<gene>
    <name evidence="7" type="ORF">ACA1_184230</name>
</gene>
<dbReference type="STRING" id="1257118.L8H8B4"/>
<dbReference type="GeneID" id="14922371"/>
<sequence length="325" mass="35741">MGEVVIDRLIGEGSCGSVYLGSHQATKKLVAVKEVRKDGSTRSGRLLQRLDKEAKVMSSVHHKYICQYYGRVESDEASYLLMEYAKGGDLLDYINSQGPMPEKKARRIFKQLLQSLQFLHRAGYVHRDVKPENIFMTEGLKSIKLGDFGFATRWRPDHTLDACVGTFPYTAPEVLDQRPYVGPEVDAFSCGTVLLAMLTARIPFAAPTKKQSLALLRKGEFTLLPEHGSPRAADLLAHLLHPDPLQRYTVDDALRHPWVQGSSRAGALAIRQLLAFSSSSSSSAAASPSSSPALKRRRTDLAVLETAQKTCGKAKKTAGSSILTR</sequence>
<keyword evidence="4 7" id="KW-0418">Kinase</keyword>
<dbReference type="RefSeq" id="XP_004346021.1">
    <property type="nucleotide sequence ID" value="XM_004345971.1"/>
</dbReference>
<organism evidence="7 8">
    <name type="scientific">Acanthamoeba castellanii (strain ATCC 30010 / Neff)</name>
    <dbReference type="NCBI Taxonomy" id="1257118"/>
    <lineage>
        <taxon>Eukaryota</taxon>
        <taxon>Amoebozoa</taxon>
        <taxon>Discosea</taxon>
        <taxon>Longamoebia</taxon>
        <taxon>Centramoebida</taxon>
        <taxon>Acanthamoebidae</taxon>
        <taxon>Acanthamoeba</taxon>
    </lineage>
</organism>
<dbReference type="InterPro" id="IPR008271">
    <property type="entry name" value="Ser/Thr_kinase_AS"/>
</dbReference>
<dbReference type="Proteomes" id="UP000011083">
    <property type="component" value="Unassembled WGS sequence"/>
</dbReference>
<dbReference type="OMA" id="IYLEYVD"/>
<evidence type="ECO:0000256" key="3">
    <source>
        <dbReference type="ARBA" id="ARBA00022741"/>
    </source>
</evidence>
<keyword evidence="4 7" id="KW-0808">Transferase</keyword>
<dbReference type="PROSITE" id="PS00108">
    <property type="entry name" value="PROTEIN_KINASE_ST"/>
    <property type="match status" value="1"/>
</dbReference>
<dbReference type="InterPro" id="IPR011009">
    <property type="entry name" value="Kinase-like_dom_sf"/>
</dbReference>
<accession>L8H8B4</accession>
<dbReference type="SUPFAM" id="SSF56112">
    <property type="entry name" value="Protein kinase-like (PK-like)"/>
    <property type="match status" value="1"/>
</dbReference>
<name>L8H8B4_ACACF</name>
<evidence type="ECO:0000256" key="2">
    <source>
        <dbReference type="ARBA" id="ARBA00022527"/>
    </source>
</evidence>
<dbReference type="AlphaFoldDB" id="L8H8B4"/>
<keyword evidence="8" id="KW-1185">Reference proteome</keyword>
<keyword evidence="5" id="KW-0067">ATP-binding</keyword>